<comment type="caution">
    <text evidence="1">The sequence shown here is derived from an EMBL/GenBank/DDBJ whole genome shotgun (WGS) entry which is preliminary data.</text>
</comment>
<organism evidence="1 2">
    <name type="scientific">Aneurinibacillus migulanus</name>
    <name type="common">Bacillus migulanus</name>
    <dbReference type="NCBI Taxonomy" id="47500"/>
    <lineage>
        <taxon>Bacteria</taxon>
        <taxon>Bacillati</taxon>
        <taxon>Bacillota</taxon>
        <taxon>Bacilli</taxon>
        <taxon>Bacillales</taxon>
        <taxon>Paenibacillaceae</taxon>
        <taxon>Aneurinibacillus group</taxon>
        <taxon>Aneurinibacillus</taxon>
    </lineage>
</organism>
<reference evidence="1 2" key="1">
    <citation type="submission" date="2015-07" db="EMBL/GenBank/DDBJ databases">
        <title>Fjat-14205 dsm 2895.</title>
        <authorList>
            <person name="Liu B."/>
            <person name="Wang J."/>
            <person name="Zhu Y."/>
            <person name="Liu G."/>
            <person name="Chen Q."/>
            <person name="Chen Z."/>
            <person name="Lan J."/>
            <person name="Che J."/>
            <person name="Ge C."/>
            <person name="Shi H."/>
            <person name="Pan Z."/>
            <person name="Liu X."/>
        </authorList>
    </citation>
    <scope>NUCLEOTIDE SEQUENCE [LARGE SCALE GENOMIC DNA]</scope>
    <source>
        <strain evidence="1 2">DSM 2895</strain>
    </source>
</reference>
<evidence type="ECO:0000313" key="2">
    <source>
        <dbReference type="Proteomes" id="UP000037269"/>
    </source>
</evidence>
<dbReference type="EMBL" id="LGUG01000004">
    <property type="protein sequence ID" value="KON97082.1"/>
    <property type="molecule type" value="Genomic_DNA"/>
</dbReference>
<dbReference type="AlphaFoldDB" id="A0A0D1X8Q0"/>
<dbReference type="Proteomes" id="UP000037269">
    <property type="component" value="Unassembled WGS sequence"/>
</dbReference>
<keyword evidence="2" id="KW-1185">Reference proteome</keyword>
<proteinExistence type="predicted"/>
<evidence type="ECO:0000313" key="1">
    <source>
        <dbReference type="EMBL" id="KON97082.1"/>
    </source>
</evidence>
<accession>A0A0D1X8Q0</accession>
<dbReference type="PATRIC" id="fig|47500.8.peg.4179"/>
<protein>
    <submittedName>
        <fullName evidence="1">Uncharacterized protein</fullName>
    </submittedName>
</protein>
<sequence>MDTKGVDCSKRKRPPQRDTNKAFRLPSRACAPARRKRTATVSIFVSAQMFCGPACLGQKAALYASVWETNCRPFGARCGDDPIWIVLGNQHPCKYLFNLFKKFLTWKIVLQDDGMENFSHLVSLLLIKWYNSDVKYVHLLHILIKRRV</sequence>
<gene>
    <name evidence="1" type="ORF">AF333_18010</name>
</gene>
<name>A0A0D1X8Q0_ANEMI</name>